<dbReference type="EMBL" id="JABCUR010000008">
    <property type="protein sequence ID" value="NMW65698.1"/>
    <property type="molecule type" value="Genomic_DNA"/>
</dbReference>
<evidence type="ECO:0000313" key="3">
    <source>
        <dbReference type="Proteomes" id="UP000578252"/>
    </source>
</evidence>
<comment type="caution">
    <text evidence="2">The sequence shown here is derived from an EMBL/GenBank/DDBJ whole genome shotgun (WGS) entry which is preliminary data.</text>
</comment>
<reference evidence="2 3" key="1">
    <citation type="submission" date="2020-04" db="EMBL/GenBank/DDBJ databases">
        <title>Antimicrobial susceptibility and clonality of vaginal-derived multi-drug resistant Mobiluncus isolates in China.</title>
        <authorList>
            <person name="Zhang X."/>
        </authorList>
    </citation>
    <scope>NUCLEOTIDE SEQUENCE [LARGE SCALE GENOMIC DNA]</scope>
    <source>
        <strain evidence="2 3">13</strain>
    </source>
</reference>
<dbReference type="InterPro" id="IPR011990">
    <property type="entry name" value="TPR-like_helical_dom_sf"/>
</dbReference>
<feature type="repeat" description="TPR" evidence="1">
    <location>
        <begin position="87"/>
        <end position="120"/>
    </location>
</feature>
<dbReference type="Pfam" id="PF10722">
    <property type="entry name" value="YbjN"/>
    <property type="match status" value="1"/>
</dbReference>
<dbReference type="AlphaFoldDB" id="A0A7Y0U3B4"/>
<organism evidence="2 3">
    <name type="scientific">Mobiluncus mulieris</name>
    <dbReference type="NCBI Taxonomy" id="2052"/>
    <lineage>
        <taxon>Bacteria</taxon>
        <taxon>Bacillati</taxon>
        <taxon>Actinomycetota</taxon>
        <taxon>Actinomycetes</taxon>
        <taxon>Actinomycetales</taxon>
        <taxon>Actinomycetaceae</taxon>
        <taxon>Mobiluncus</taxon>
    </lineage>
</organism>
<dbReference type="Proteomes" id="UP000578252">
    <property type="component" value="Unassembled WGS sequence"/>
</dbReference>
<dbReference type="InterPro" id="IPR019734">
    <property type="entry name" value="TPR_rpt"/>
</dbReference>
<evidence type="ECO:0000256" key="1">
    <source>
        <dbReference type="PROSITE-ProRule" id="PRU00339"/>
    </source>
</evidence>
<keyword evidence="1" id="KW-0802">TPR repeat</keyword>
<dbReference type="InterPro" id="IPR019660">
    <property type="entry name" value="Put_sensory_transdc_reg_YbjN"/>
</dbReference>
<accession>A0A7Y0U3B4</accession>
<name>A0A7Y0U3B4_9ACTO</name>
<proteinExistence type="predicted"/>
<dbReference type="Gene3D" id="1.25.40.10">
    <property type="entry name" value="Tetratricopeptide repeat domain"/>
    <property type="match status" value="1"/>
</dbReference>
<dbReference type="SUPFAM" id="SSF48452">
    <property type="entry name" value="TPR-like"/>
    <property type="match status" value="1"/>
</dbReference>
<protein>
    <submittedName>
        <fullName evidence="2">Tetratricopeptide repeat protein</fullName>
    </submittedName>
</protein>
<sequence length="285" mass="33014">MTFEQDEEELSMNILQQCQQWHEEEQHQQIIDALEVVTESERGYELTSMLARAYNNIAQPEMDNYRGLLERALALLQSVEMDGLTDPLWHFRIGYSLFFLDREPEALTHFEQVLALDPNDEDAAHFASECRMIIEEETVVKPFTMDRLTKYFDNNDWAYDVLEDGTLRARFNDFGILICAVDSDIKFESFWMPDAPLELRGEMINACNEWNRDAKRPKAYIVTRDDGVISVVGEHFVFAGPGMTDTQLFVNLQWFLNASAGMCKFFSERFPQMLPTEDETPDGDA</sequence>
<gene>
    <name evidence="2" type="ORF">HHJ78_09275</name>
</gene>
<dbReference type="GeneID" id="61168493"/>
<dbReference type="PROSITE" id="PS50005">
    <property type="entry name" value="TPR"/>
    <property type="match status" value="1"/>
</dbReference>
<dbReference type="RefSeq" id="WP_103759213.1">
    <property type="nucleotide sequence ID" value="NZ_JABCUR010000008.1"/>
</dbReference>
<evidence type="ECO:0000313" key="2">
    <source>
        <dbReference type="EMBL" id="NMW65698.1"/>
    </source>
</evidence>